<dbReference type="AlphaFoldDB" id="A0A0M0BUH4"/>
<evidence type="ECO:0000256" key="5">
    <source>
        <dbReference type="ARBA" id="ARBA00023163"/>
    </source>
</evidence>
<evidence type="ECO:0000256" key="4">
    <source>
        <dbReference type="ARBA" id="ARBA00023015"/>
    </source>
</evidence>
<comment type="caution">
    <text evidence="10">The sequence shown here is derived from an EMBL/GenBank/DDBJ whole genome shotgun (WGS) entry which is preliminary data.</text>
</comment>
<dbReference type="InterPro" id="IPR013763">
    <property type="entry name" value="Cyclin-like_dom"/>
</dbReference>
<proteinExistence type="inferred from homology"/>
<evidence type="ECO:0000256" key="2">
    <source>
        <dbReference type="ARBA" id="ARBA00013932"/>
    </source>
</evidence>
<dbReference type="GO" id="GO:0003743">
    <property type="term" value="F:translation initiation factor activity"/>
    <property type="evidence" value="ECO:0007669"/>
    <property type="project" value="UniProtKB-KW"/>
</dbReference>
<dbReference type="PRINTS" id="PR00685">
    <property type="entry name" value="TIFACTORIIB"/>
</dbReference>
<dbReference type="GO" id="GO:0070897">
    <property type="term" value="P:transcription preinitiation complex assembly"/>
    <property type="evidence" value="ECO:0007669"/>
    <property type="project" value="InterPro"/>
</dbReference>
<gene>
    <name evidence="7 10" type="primary">tfb</name>
    <name evidence="10" type="ORF">AC478_00710</name>
</gene>
<keyword evidence="3 7" id="KW-0677">Repeat</keyword>
<dbReference type="SUPFAM" id="SSF57783">
    <property type="entry name" value="Zinc beta-ribbon"/>
    <property type="match status" value="1"/>
</dbReference>
<dbReference type="GO" id="GO:0003700">
    <property type="term" value="F:DNA-binding transcription factor activity"/>
    <property type="evidence" value="ECO:0007669"/>
    <property type="project" value="UniProtKB-UniRule"/>
</dbReference>
<dbReference type="NCBIfam" id="NF001658">
    <property type="entry name" value="PRK00423.1"/>
    <property type="match status" value="1"/>
</dbReference>
<dbReference type="SUPFAM" id="SSF47954">
    <property type="entry name" value="Cyclin-like"/>
    <property type="match status" value="2"/>
</dbReference>
<keyword evidence="10" id="KW-0648">Protein biosynthesis</keyword>
<dbReference type="Pfam" id="PF08271">
    <property type="entry name" value="Zn_Ribbon_TF"/>
    <property type="match status" value="1"/>
</dbReference>
<dbReference type="CDD" id="cd20549">
    <property type="entry name" value="CYCLIN_TFIIB_archaea_like_rpt1"/>
    <property type="match status" value="1"/>
</dbReference>
<comment type="function">
    <text evidence="6 7">Stabilizes TBP binding to an archaeal box-A promoter. Also responsible for recruiting RNA polymerase II to the pre-initiation complex (DNA-TBP-TFIIB).</text>
</comment>
<reference evidence="11" key="1">
    <citation type="submission" date="2015-06" db="EMBL/GenBank/DDBJ databases">
        <title>New insights into the roles of widespread benthic archaea in carbon and nitrogen cycling.</title>
        <authorList>
            <person name="Lazar C.S."/>
            <person name="Baker B.J."/>
            <person name="Seitz K.W."/>
            <person name="Hyde A.S."/>
            <person name="Dick G.J."/>
            <person name="Hinrichs K.-U."/>
            <person name="Teske A.P."/>
        </authorList>
    </citation>
    <scope>NUCLEOTIDE SEQUENCE [LARGE SCALE GENOMIC DNA]</scope>
</reference>
<dbReference type="EMBL" id="LFWV01000006">
    <property type="protein sequence ID" value="KON32283.1"/>
    <property type="molecule type" value="Genomic_DNA"/>
</dbReference>
<dbReference type="PANTHER" id="PTHR11618">
    <property type="entry name" value="TRANSCRIPTION INITIATION FACTOR IIB-RELATED"/>
    <property type="match status" value="1"/>
</dbReference>
<feature type="repeat" description="2" evidence="7">
    <location>
        <begin position="235"/>
        <end position="316"/>
    </location>
</feature>
<dbReference type="InterPro" id="IPR013137">
    <property type="entry name" value="Znf_TFIIB"/>
</dbReference>
<sequence length="324" mass="36584">MSEDNKPHKHGEPSSSAQRVESFKVQSCPECGSTRLMRDYECAEIVCMDCGFVVAAKIADRGPEWRAFDDEQRSKRTRVGAPLTYTIHDKGLSTTIDWHDRDVYGKSLSPGQKAQVYRLRKWQRRIRVSDATERNLAFALSEITKISNNLNLPKNILETASVIYRKAVKERLIRGRSIQGVTSAAIYLACRQCALPRTLDEISQASTVNKKEIGRSYRFLIKELDYSIPPLRPSQYITKFSNQLTMQGKVEEIAHKILAAAKELKLTSGRGPTGIAAAASYVASVLTGERKTQREIAEIAQVTEVTIRNRYKELVERLMFQISI</sequence>
<feature type="repeat" description="1" evidence="7">
    <location>
        <begin position="141"/>
        <end position="224"/>
    </location>
</feature>
<dbReference type="GO" id="GO:0097550">
    <property type="term" value="C:transcription preinitiation complex"/>
    <property type="evidence" value="ECO:0007669"/>
    <property type="project" value="TreeGrafter"/>
</dbReference>
<dbReference type="InterPro" id="IPR000812">
    <property type="entry name" value="TFIIB"/>
</dbReference>
<dbReference type="CDD" id="cd20550">
    <property type="entry name" value="CYCLIN_TFIIB_archaea_like_rpt2"/>
    <property type="match status" value="1"/>
</dbReference>
<dbReference type="Proteomes" id="UP000054016">
    <property type="component" value="Unassembled WGS sequence"/>
</dbReference>
<evidence type="ECO:0000256" key="7">
    <source>
        <dbReference type="HAMAP-Rule" id="MF_00383"/>
    </source>
</evidence>
<keyword evidence="8" id="KW-0863">Zinc-finger</keyword>
<feature type="binding site" evidence="7">
    <location>
        <position position="28"/>
    </location>
    <ligand>
        <name>Zn(2+)</name>
        <dbReference type="ChEBI" id="CHEBI:29105"/>
    </ligand>
</feature>
<keyword evidence="7" id="KW-0479">Metal-binding</keyword>
<dbReference type="HAMAP" id="MF_00383">
    <property type="entry name" value="TF2B_arch"/>
    <property type="match status" value="1"/>
</dbReference>
<keyword evidence="10" id="KW-0396">Initiation factor</keyword>
<dbReference type="InterPro" id="IPR013150">
    <property type="entry name" value="TFIIB_cyclin"/>
</dbReference>
<keyword evidence="5 7" id="KW-0804">Transcription</keyword>
<protein>
    <recommendedName>
        <fullName evidence="2 7">Transcription initiation factor IIB</fullName>
        <shortName evidence="7">TFIIB</shortName>
    </recommendedName>
</protein>
<accession>A0A0M0BUH4</accession>
<evidence type="ECO:0000313" key="11">
    <source>
        <dbReference type="Proteomes" id="UP000054016"/>
    </source>
</evidence>
<keyword evidence="4 7" id="KW-0805">Transcription regulation</keyword>
<dbReference type="PROSITE" id="PS51134">
    <property type="entry name" value="ZF_TFIIB"/>
    <property type="match status" value="1"/>
</dbReference>
<dbReference type="Gene3D" id="1.10.472.170">
    <property type="match status" value="1"/>
</dbReference>
<dbReference type="FunFam" id="1.10.472.10:FF:000023">
    <property type="entry name" value="Transcription initiation factor IIB"/>
    <property type="match status" value="1"/>
</dbReference>
<keyword evidence="7" id="KW-0862">Zinc</keyword>
<dbReference type="InterPro" id="IPR036915">
    <property type="entry name" value="Cyclin-like_sf"/>
</dbReference>
<evidence type="ECO:0000313" key="10">
    <source>
        <dbReference type="EMBL" id="KON32283.1"/>
    </source>
</evidence>
<evidence type="ECO:0000256" key="8">
    <source>
        <dbReference type="PROSITE-ProRule" id="PRU00469"/>
    </source>
</evidence>
<feature type="domain" description="TFIIB-type" evidence="9">
    <location>
        <begin position="23"/>
        <end position="55"/>
    </location>
</feature>
<dbReference type="Pfam" id="PF00382">
    <property type="entry name" value="TFIIB"/>
    <property type="match status" value="2"/>
</dbReference>
<dbReference type="Gene3D" id="1.10.472.10">
    <property type="entry name" value="Cyclin-like"/>
    <property type="match status" value="1"/>
</dbReference>
<dbReference type="InterPro" id="IPR023484">
    <property type="entry name" value="TFIIB_arc"/>
</dbReference>
<evidence type="ECO:0000256" key="6">
    <source>
        <dbReference type="ARBA" id="ARBA00053882"/>
    </source>
</evidence>
<feature type="binding site" evidence="7">
    <location>
        <position position="47"/>
    </location>
    <ligand>
        <name>Zn(2+)</name>
        <dbReference type="ChEBI" id="CHEBI:29105"/>
    </ligand>
</feature>
<comment type="similarity">
    <text evidence="1 7">Belongs to the TFIIB family.</text>
</comment>
<dbReference type="GO" id="GO:0017025">
    <property type="term" value="F:TBP-class protein binding"/>
    <property type="evidence" value="ECO:0007669"/>
    <property type="project" value="InterPro"/>
</dbReference>
<dbReference type="PATRIC" id="fig|1685125.3.peg.144"/>
<feature type="binding site" evidence="7">
    <location>
        <position position="50"/>
    </location>
    <ligand>
        <name>Zn(2+)</name>
        <dbReference type="ChEBI" id="CHEBI:29105"/>
    </ligand>
</feature>
<name>A0A0M0BUH4_9ARCH</name>
<feature type="binding site" evidence="7">
    <location>
        <position position="31"/>
    </location>
    <ligand>
        <name>Zn(2+)</name>
        <dbReference type="ChEBI" id="CHEBI:29105"/>
    </ligand>
</feature>
<evidence type="ECO:0000256" key="1">
    <source>
        <dbReference type="ARBA" id="ARBA00010857"/>
    </source>
</evidence>
<dbReference type="FunFam" id="1.10.472.170:FF:000001">
    <property type="entry name" value="Transcription initiation factor IIB"/>
    <property type="match status" value="1"/>
</dbReference>
<dbReference type="SMART" id="SM00385">
    <property type="entry name" value="CYCLIN"/>
    <property type="match status" value="2"/>
</dbReference>
<organism evidence="10 11">
    <name type="scientific">miscellaneous Crenarchaeota group-1 archaeon SG8-32-3</name>
    <dbReference type="NCBI Taxonomy" id="1685125"/>
    <lineage>
        <taxon>Archaea</taxon>
        <taxon>Candidatus Bathyarchaeota</taxon>
        <taxon>MCG-1</taxon>
    </lineage>
</organism>
<dbReference type="GO" id="GO:0008270">
    <property type="term" value="F:zinc ion binding"/>
    <property type="evidence" value="ECO:0007669"/>
    <property type="project" value="UniProtKB-UniRule"/>
</dbReference>
<evidence type="ECO:0000256" key="3">
    <source>
        <dbReference type="ARBA" id="ARBA00022737"/>
    </source>
</evidence>
<evidence type="ECO:0000259" key="9">
    <source>
        <dbReference type="PROSITE" id="PS51134"/>
    </source>
</evidence>
<dbReference type="PANTHER" id="PTHR11618:SF13">
    <property type="entry name" value="TRANSCRIPTION INITIATION FACTOR IIB"/>
    <property type="match status" value="1"/>
</dbReference>